<reference evidence="2" key="1">
    <citation type="submission" date="2013-02" db="EMBL/GenBank/DDBJ databases">
        <authorList>
            <consortium name="The Broad Institute Genome Sequencing Platform"/>
            <person name="Cuomo C."/>
            <person name="Becnel J."/>
            <person name="Sanscrainte N."/>
            <person name="Walker B."/>
            <person name="Young S.K."/>
            <person name="Zeng Q."/>
            <person name="Gargeya S."/>
            <person name="Fitzgerald M."/>
            <person name="Haas B."/>
            <person name="Abouelleil A."/>
            <person name="Alvarado L."/>
            <person name="Arachchi H.M."/>
            <person name="Berlin A.M."/>
            <person name="Chapman S.B."/>
            <person name="Dewar J."/>
            <person name="Goldberg J."/>
            <person name="Griggs A."/>
            <person name="Gujja S."/>
            <person name="Hansen M."/>
            <person name="Howarth C."/>
            <person name="Imamovic A."/>
            <person name="Larimer J."/>
            <person name="McCowan C."/>
            <person name="Murphy C."/>
            <person name="Neiman D."/>
            <person name="Pearson M."/>
            <person name="Priest M."/>
            <person name="Roberts A."/>
            <person name="Saif S."/>
            <person name="Shea T."/>
            <person name="Sisk P."/>
            <person name="Sykes S."/>
            <person name="Wortman J."/>
            <person name="Nusbaum C."/>
            <person name="Birren B."/>
        </authorList>
    </citation>
    <scope>NUCLEOTIDE SEQUENCE [LARGE SCALE GENOMIC DNA]</scope>
    <source>
        <strain evidence="2">PRA339</strain>
    </source>
</reference>
<accession>A0A059EXZ2</accession>
<dbReference type="EMBL" id="KK365257">
    <property type="protein sequence ID" value="KCZ79556.1"/>
    <property type="molecule type" value="Genomic_DNA"/>
</dbReference>
<dbReference type="STRING" id="1288291.A0A059EXZ2"/>
<proteinExistence type="predicted"/>
<feature type="non-terminal residue" evidence="1">
    <location>
        <position position="1"/>
    </location>
</feature>
<protein>
    <submittedName>
        <fullName evidence="1">Uncharacterized protein</fullName>
    </submittedName>
</protein>
<dbReference type="AlphaFoldDB" id="A0A059EXZ2"/>
<sequence>DDIDKQYIEYMKRDFDLKYLNHQTMLPWLIERDSIIEKEMSEGNLLNFFPLAIINHPLSSEILPLDCNNSFRSDFVNFLKVNYEKNYSISVELRLNKNIYLDNEVLTKKFNLETCESEKVVLKWKERADSPIFTIFESDDANLIVFDILYEIYINSYKLFCMKKK</sequence>
<name>A0A059EXZ2_9MICR</name>
<dbReference type="OrthoDB" id="19419at2759"/>
<evidence type="ECO:0000313" key="2">
    <source>
        <dbReference type="Proteomes" id="UP000030655"/>
    </source>
</evidence>
<dbReference type="VEuPathDB" id="MicrosporidiaDB:H312_03049"/>
<keyword evidence="2" id="KW-1185">Reference proteome</keyword>
<dbReference type="InterPro" id="IPR037231">
    <property type="entry name" value="NAP-like_sf"/>
</dbReference>
<dbReference type="HOGENOM" id="CLU_125119_0_0_1"/>
<dbReference type="Proteomes" id="UP000030655">
    <property type="component" value="Unassembled WGS sequence"/>
</dbReference>
<reference evidence="1 2" key="2">
    <citation type="submission" date="2014-03" db="EMBL/GenBank/DDBJ databases">
        <title>The Genome Sequence of Anncaliia algerae insect isolate PRA339.</title>
        <authorList>
            <consortium name="The Broad Institute Genome Sequencing Platform"/>
            <consortium name="The Broad Institute Genome Sequencing Center for Infectious Disease"/>
            <person name="Cuomo C."/>
            <person name="Becnel J."/>
            <person name="Sanscrainte N."/>
            <person name="Walker B."/>
            <person name="Young S.K."/>
            <person name="Zeng Q."/>
            <person name="Gargeya S."/>
            <person name="Fitzgerald M."/>
            <person name="Haas B."/>
            <person name="Abouelleil A."/>
            <person name="Alvarado L."/>
            <person name="Arachchi H.M."/>
            <person name="Berlin A.M."/>
            <person name="Chapman S.B."/>
            <person name="Dewar J."/>
            <person name="Goldberg J."/>
            <person name="Griggs A."/>
            <person name="Gujja S."/>
            <person name="Hansen M."/>
            <person name="Howarth C."/>
            <person name="Imamovic A."/>
            <person name="Larimer J."/>
            <person name="McCowan C."/>
            <person name="Murphy C."/>
            <person name="Neiman D."/>
            <person name="Pearson M."/>
            <person name="Priest M."/>
            <person name="Roberts A."/>
            <person name="Saif S."/>
            <person name="Shea T."/>
            <person name="Sisk P."/>
            <person name="Sykes S."/>
            <person name="Wortman J."/>
            <person name="Nusbaum C."/>
            <person name="Birren B."/>
        </authorList>
    </citation>
    <scope>NUCLEOTIDE SEQUENCE [LARGE SCALE GENOMIC DNA]</scope>
    <source>
        <strain evidence="1 2">PRA339</strain>
    </source>
</reference>
<evidence type="ECO:0000313" key="1">
    <source>
        <dbReference type="EMBL" id="KCZ79556.1"/>
    </source>
</evidence>
<gene>
    <name evidence="1" type="ORF">H312_03049</name>
</gene>
<organism evidence="1 2">
    <name type="scientific">Anncaliia algerae PRA339</name>
    <dbReference type="NCBI Taxonomy" id="1288291"/>
    <lineage>
        <taxon>Eukaryota</taxon>
        <taxon>Fungi</taxon>
        <taxon>Fungi incertae sedis</taxon>
        <taxon>Microsporidia</taxon>
        <taxon>Tubulinosematoidea</taxon>
        <taxon>Tubulinosematidae</taxon>
        <taxon>Anncaliia</taxon>
    </lineage>
</organism>
<dbReference type="SUPFAM" id="SSF143113">
    <property type="entry name" value="NAP-like"/>
    <property type="match status" value="1"/>
</dbReference>